<gene>
    <name evidence="10" type="primary">plsX</name>
    <name evidence="12" type="ORF">NEPTK9_001348</name>
</gene>
<keyword evidence="2 10" id="KW-0963">Cytoplasm</keyword>
<comment type="function">
    <text evidence="10">Catalyzes the reversible formation of acyl-phosphate (acyl-PO(4)) from acyl-[acyl-carrier-protein] (acyl-ACP). This enzyme utilizes acyl-ACP as fatty acyl donor, but not acyl-CoA.</text>
</comment>
<dbReference type="InterPro" id="IPR012281">
    <property type="entry name" value="Phospholipid_synth_PlsX-like"/>
</dbReference>
<dbReference type="SUPFAM" id="SSF53659">
    <property type="entry name" value="Isocitrate/Isopropylmalate dehydrogenase-like"/>
    <property type="match status" value="1"/>
</dbReference>
<reference evidence="12 13" key="1">
    <citation type="submission" date="2020-01" db="EMBL/GenBank/DDBJ databases">
        <title>Draft genome sequence of Cand. Neptunochlamydia vexilliferae K9.</title>
        <authorList>
            <person name="Schulz F."/>
            <person name="Koestlbacher S."/>
            <person name="Wascher F."/>
            <person name="Pizzetti I."/>
            <person name="Horn M."/>
        </authorList>
    </citation>
    <scope>NUCLEOTIDE SEQUENCE [LARGE SCALE GENOMIC DNA]</scope>
    <source>
        <strain evidence="12 13">K9</strain>
    </source>
</reference>
<dbReference type="EMBL" id="JAAEJV010000043">
    <property type="protein sequence ID" value="MBF5059829.1"/>
    <property type="molecule type" value="Genomic_DNA"/>
</dbReference>
<comment type="subcellular location">
    <subcellularLocation>
        <location evidence="10">Cytoplasm</location>
    </subcellularLocation>
    <text evidence="10">Associated with the membrane possibly through PlsY.</text>
</comment>
<organism evidence="12 13">
    <name type="scientific">Candidatus Neptunichlamydia vexilliferae</name>
    <dbReference type="NCBI Taxonomy" id="1651774"/>
    <lineage>
        <taxon>Bacteria</taxon>
        <taxon>Pseudomonadati</taxon>
        <taxon>Chlamydiota</taxon>
        <taxon>Chlamydiia</taxon>
        <taxon>Parachlamydiales</taxon>
        <taxon>Simkaniaceae</taxon>
        <taxon>Candidatus Neptunichlamydia</taxon>
    </lineage>
</organism>
<comment type="catalytic activity">
    <reaction evidence="1 10">
        <text>a fatty acyl-[ACP] + phosphate = an acyl phosphate + holo-[ACP]</text>
        <dbReference type="Rhea" id="RHEA:42292"/>
        <dbReference type="Rhea" id="RHEA-COMP:9685"/>
        <dbReference type="Rhea" id="RHEA-COMP:14125"/>
        <dbReference type="ChEBI" id="CHEBI:43474"/>
        <dbReference type="ChEBI" id="CHEBI:59918"/>
        <dbReference type="ChEBI" id="CHEBI:64479"/>
        <dbReference type="ChEBI" id="CHEBI:138651"/>
        <dbReference type="EC" id="2.3.1.274"/>
    </reaction>
</comment>
<evidence type="ECO:0000256" key="5">
    <source>
        <dbReference type="ARBA" id="ARBA00023098"/>
    </source>
</evidence>
<accession>A0ABS0B0V9</accession>
<dbReference type="NCBIfam" id="TIGR00182">
    <property type="entry name" value="plsX"/>
    <property type="match status" value="1"/>
</dbReference>
<keyword evidence="6 10" id="KW-0594">Phospholipid biosynthesis</keyword>
<keyword evidence="5 10" id="KW-0443">Lipid metabolism</keyword>
<evidence type="ECO:0000256" key="2">
    <source>
        <dbReference type="ARBA" id="ARBA00022490"/>
    </source>
</evidence>
<keyword evidence="3 10" id="KW-0444">Lipid biosynthesis</keyword>
<comment type="similarity">
    <text evidence="10">Belongs to the PlsX family.</text>
</comment>
<comment type="subunit">
    <text evidence="9 10">Homodimer. Probably interacts with PlsY.</text>
</comment>
<evidence type="ECO:0000256" key="6">
    <source>
        <dbReference type="ARBA" id="ARBA00023209"/>
    </source>
</evidence>
<evidence type="ECO:0000256" key="10">
    <source>
        <dbReference type="HAMAP-Rule" id="MF_00019"/>
    </source>
</evidence>
<evidence type="ECO:0000256" key="1">
    <source>
        <dbReference type="ARBA" id="ARBA00001232"/>
    </source>
</evidence>
<sequence length="433" mass="46916">MHAKTVSGLTTQRKKSMFQAAQTAEKCTSPTECVPSVATTEDARSSQKSKNSRLGFPKRSPHPLTDLSDALCSQRTSPCLMDNVIDSQRTKSTENPGAIGVANPKESPLAHIGIDLLGGDLASLAHLLATLHALYSEISTPFCLTVFAHPDMTSSIEAFKVANEIKRLEVVETREVIDMDEDPLHAIRKKRGASMCLGMELLKNKQLDALISTGNTGALIASAKLHLPMLKGISRAALITLLPTRKEPVAVIDVGANIQCTPEHLVHFAQMGLAYQKSRGIAEPKIGLLNIGTEEKKGRLELRETYKLLQSFSGFAGNVEGKEVFSGKIHVLVTDGFTGNVFLKTAEGISAFILETLHNNKKLLPFSGPLLRRLEQELYSAEYPGAILCGVDGIILKCHGDAEPEALKCSVEGALKLIEENFLNKIKTELISD</sequence>
<keyword evidence="4 10" id="KW-0808">Transferase</keyword>
<evidence type="ECO:0000256" key="4">
    <source>
        <dbReference type="ARBA" id="ARBA00022679"/>
    </source>
</evidence>
<evidence type="ECO:0000256" key="7">
    <source>
        <dbReference type="ARBA" id="ARBA00023264"/>
    </source>
</evidence>
<dbReference type="PANTHER" id="PTHR30100">
    <property type="entry name" value="FATTY ACID/PHOSPHOLIPID SYNTHESIS PROTEIN PLSX"/>
    <property type="match status" value="1"/>
</dbReference>
<dbReference type="HAMAP" id="MF_00019">
    <property type="entry name" value="PlsX"/>
    <property type="match status" value="1"/>
</dbReference>
<comment type="caution">
    <text evidence="12">The sequence shown here is derived from an EMBL/GenBank/DDBJ whole genome shotgun (WGS) entry which is preliminary data.</text>
</comment>
<dbReference type="GO" id="GO:0016746">
    <property type="term" value="F:acyltransferase activity"/>
    <property type="evidence" value="ECO:0007669"/>
    <property type="project" value="UniProtKB-KW"/>
</dbReference>
<dbReference type="EC" id="2.3.1.274" evidence="8 10"/>
<evidence type="ECO:0000313" key="13">
    <source>
        <dbReference type="Proteomes" id="UP001194714"/>
    </source>
</evidence>
<keyword evidence="12" id="KW-0012">Acyltransferase</keyword>
<protein>
    <recommendedName>
        <fullName evidence="8 10">Phosphate acyltransferase</fullName>
        <ecNumber evidence="8 10">2.3.1.274</ecNumber>
    </recommendedName>
    <alternativeName>
        <fullName evidence="10">Acyl-ACP phosphotransacylase</fullName>
    </alternativeName>
    <alternativeName>
        <fullName evidence="10">Acyl-[acyl-carrier-protein]--phosphate acyltransferase</fullName>
    </alternativeName>
    <alternativeName>
        <fullName evidence="10">Phosphate-acyl-ACP acyltransferase</fullName>
    </alternativeName>
</protein>
<evidence type="ECO:0000256" key="3">
    <source>
        <dbReference type="ARBA" id="ARBA00022516"/>
    </source>
</evidence>
<feature type="region of interest" description="Disordered" evidence="11">
    <location>
        <begin position="23"/>
        <end position="68"/>
    </location>
</feature>
<evidence type="ECO:0000256" key="11">
    <source>
        <dbReference type="SAM" id="MobiDB-lite"/>
    </source>
</evidence>
<dbReference type="Proteomes" id="UP001194714">
    <property type="component" value="Unassembled WGS sequence"/>
</dbReference>
<dbReference type="Gene3D" id="3.40.718.10">
    <property type="entry name" value="Isopropylmalate Dehydrogenase"/>
    <property type="match status" value="1"/>
</dbReference>
<dbReference type="PANTHER" id="PTHR30100:SF1">
    <property type="entry name" value="PHOSPHATE ACYLTRANSFERASE"/>
    <property type="match status" value="1"/>
</dbReference>
<dbReference type="Pfam" id="PF02504">
    <property type="entry name" value="FA_synthesis"/>
    <property type="match status" value="1"/>
</dbReference>
<keyword evidence="13" id="KW-1185">Reference proteome</keyword>
<evidence type="ECO:0000313" key="12">
    <source>
        <dbReference type="EMBL" id="MBF5059829.1"/>
    </source>
</evidence>
<proteinExistence type="inferred from homology"/>
<name>A0ABS0B0V9_9BACT</name>
<keyword evidence="7 10" id="KW-1208">Phospholipid metabolism</keyword>
<evidence type="ECO:0000256" key="9">
    <source>
        <dbReference type="ARBA" id="ARBA00046608"/>
    </source>
</evidence>
<dbReference type="InterPro" id="IPR003664">
    <property type="entry name" value="FA_synthesis"/>
</dbReference>
<evidence type="ECO:0000256" key="8">
    <source>
        <dbReference type="ARBA" id="ARBA00024069"/>
    </source>
</evidence>
<comment type="pathway">
    <text evidence="10">Lipid metabolism; phospholipid metabolism.</text>
</comment>